<gene>
    <name evidence="4" type="ORF">GCM10007100_22040</name>
</gene>
<dbReference type="CDD" id="cd09281">
    <property type="entry name" value="UPF0066"/>
    <property type="match status" value="1"/>
</dbReference>
<accession>A0A918WKY4</accession>
<protein>
    <submittedName>
        <fullName evidence="4">tRNA (N6-threonylcarbamoyladenosine(37)-N6)-methyltransferase TrmO</fullName>
    </submittedName>
</protein>
<keyword evidence="5" id="KW-1185">Reference proteome</keyword>
<dbReference type="Proteomes" id="UP000644507">
    <property type="component" value="Unassembled WGS sequence"/>
</dbReference>
<comment type="similarity">
    <text evidence="2">Belongs to the tRNA methyltransferase O family.</text>
</comment>
<dbReference type="EMBL" id="BMXI01000009">
    <property type="protein sequence ID" value="GHC55116.1"/>
    <property type="molecule type" value="Genomic_DNA"/>
</dbReference>
<evidence type="ECO:0000259" key="3">
    <source>
        <dbReference type="PROSITE" id="PS51668"/>
    </source>
</evidence>
<evidence type="ECO:0000256" key="2">
    <source>
        <dbReference type="ARBA" id="ARBA00033753"/>
    </source>
</evidence>
<dbReference type="InterPro" id="IPR023370">
    <property type="entry name" value="TrmO-like_N"/>
</dbReference>
<dbReference type="RefSeq" id="WP_189570014.1">
    <property type="nucleotide sequence ID" value="NZ_BMXI01000009.1"/>
</dbReference>
<dbReference type="PANTHER" id="PTHR12818">
    <property type="entry name" value="TRNA (ADENINE(37)-N6)-METHYLTRANSFERASE"/>
    <property type="match status" value="1"/>
</dbReference>
<dbReference type="InterPro" id="IPR023368">
    <property type="entry name" value="UPF0066_cons_site"/>
</dbReference>
<evidence type="ECO:0000256" key="1">
    <source>
        <dbReference type="ARBA" id="ARBA00022691"/>
    </source>
</evidence>
<sequence length="225" mass="25135">MSDGSVIAMQPIAYLRSPWVEKFGVPRQPGLIREAWGEVEFVEEFAKPEAREGLEGFSHLWVTFLFDRVPPDETRLRVRPPRLGGNDKIGVFATRSPFRPNRIGLSVCEIESVFPTLRLRGVDIVDGTPILDIRPYVSYVDAVPDAVAGFAPDPPLRVPVSINPMVAETWNAMDEEEQRLIEGMISLRPGPAYQTGSTRVYRARIGSREVAWAMGDEGAEVRELT</sequence>
<proteinExistence type="inferred from homology"/>
<dbReference type="PROSITE" id="PS01318">
    <property type="entry name" value="TSAA_1"/>
    <property type="match status" value="1"/>
</dbReference>
<dbReference type="InterPro" id="IPR040372">
    <property type="entry name" value="YaeB-like"/>
</dbReference>
<dbReference type="Gene3D" id="3.30.2310.10">
    <property type="entry name" value="YaeB-like"/>
    <property type="match status" value="1"/>
</dbReference>
<reference evidence="4" key="2">
    <citation type="submission" date="2020-09" db="EMBL/GenBank/DDBJ databases">
        <authorList>
            <person name="Sun Q."/>
            <person name="Kim S."/>
        </authorList>
    </citation>
    <scope>NUCLEOTIDE SEQUENCE</scope>
    <source>
        <strain evidence="4">KCTC 12988</strain>
    </source>
</reference>
<feature type="domain" description="TsaA-like" evidence="3">
    <location>
        <begin position="9"/>
        <end position="145"/>
    </location>
</feature>
<organism evidence="4 5">
    <name type="scientific">Roseibacillus persicicus</name>
    <dbReference type="NCBI Taxonomy" id="454148"/>
    <lineage>
        <taxon>Bacteria</taxon>
        <taxon>Pseudomonadati</taxon>
        <taxon>Verrucomicrobiota</taxon>
        <taxon>Verrucomicrobiia</taxon>
        <taxon>Verrucomicrobiales</taxon>
        <taxon>Verrucomicrobiaceae</taxon>
        <taxon>Roseibacillus</taxon>
    </lineage>
</organism>
<comment type="caution">
    <text evidence="4">The sequence shown here is derived from an EMBL/GenBank/DDBJ whole genome shotgun (WGS) entry which is preliminary data.</text>
</comment>
<name>A0A918WKY4_9BACT</name>
<dbReference type="Pfam" id="PF01980">
    <property type="entry name" value="TrmO_N"/>
    <property type="match status" value="1"/>
</dbReference>
<keyword evidence="1" id="KW-0949">S-adenosyl-L-methionine</keyword>
<dbReference type="NCBIfam" id="TIGR00104">
    <property type="entry name" value="tRNA_TsaA"/>
    <property type="match status" value="1"/>
</dbReference>
<reference evidence="4" key="1">
    <citation type="journal article" date="2014" name="Int. J. Syst. Evol. Microbiol.">
        <title>Complete genome sequence of Corynebacterium casei LMG S-19264T (=DSM 44701T), isolated from a smear-ripened cheese.</title>
        <authorList>
            <consortium name="US DOE Joint Genome Institute (JGI-PGF)"/>
            <person name="Walter F."/>
            <person name="Albersmeier A."/>
            <person name="Kalinowski J."/>
            <person name="Ruckert C."/>
        </authorList>
    </citation>
    <scope>NUCLEOTIDE SEQUENCE</scope>
    <source>
        <strain evidence="4">KCTC 12988</strain>
    </source>
</reference>
<dbReference type="InterPro" id="IPR036413">
    <property type="entry name" value="YaeB-like_sf"/>
</dbReference>
<dbReference type="InterPro" id="IPR036414">
    <property type="entry name" value="YaeB_N_sf"/>
</dbReference>
<evidence type="ECO:0000313" key="4">
    <source>
        <dbReference type="EMBL" id="GHC55116.1"/>
    </source>
</evidence>
<dbReference type="SUPFAM" id="SSF118196">
    <property type="entry name" value="YaeB-like"/>
    <property type="match status" value="1"/>
</dbReference>
<dbReference type="PANTHER" id="PTHR12818:SF0">
    <property type="entry name" value="TRNA (ADENINE(37)-N6)-METHYLTRANSFERASE"/>
    <property type="match status" value="1"/>
</dbReference>
<evidence type="ECO:0000313" key="5">
    <source>
        <dbReference type="Proteomes" id="UP000644507"/>
    </source>
</evidence>
<dbReference type="Gene3D" id="2.40.30.70">
    <property type="entry name" value="YaeB-like"/>
    <property type="match status" value="1"/>
</dbReference>
<dbReference type="AlphaFoldDB" id="A0A918WKY4"/>
<dbReference type="PROSITE" id="PS51668">
    <property type="entry name" value="TSAA_2"/>
    <property type="match status" value="1"/>
</dbReference>